<dbReference type="GO" id="GO:0008061">
    <property type="term" value="F:chitin binding"/>
    <property type="evidence" value="ECO:0007669"/>
    <property type="project" value="InterPro"/>
</dbReference>
<dbReference type="InterPro" id="IPR002557">
    <property type="entry name" value="Chitin-bd_dom"/>
</dbReference>
<dbReference type="Gene3D" id="2.170.140.10">
    <property type="entry name" value="Chitin binding domain"/>
    <property type="match status" value="1"/>
</dbReference>
<comment type="caution">
    <text evidence="3">The sequence shown here is derived from an EMBL/GenBank/DDBJ whole genome shotgun (WGS) entry which is preliminary data.</text>
</comment>
<dbReference type="OrthoDB" id="6020543at2759"/>
<evidence type="ECO:0000259" key="2">
    <source>
        <dbReference type="Pfam" id="PF01607"/>
    </source>
</evidence>
<name>A0A8K0KB14_LADFU</name>
<reference evidence="3" key="2">
    <citation type="submission" date="2017-10" db="EMBL/GenBank/DDBJ databases">
        <title>Ladona fulva Genome sequencing and assembly.</title>
        <authorList>
            <person name="Murali S."/>
            <person name="Richards S."/>
            <person name="Bandaranaike D."/>
            <person name="Bellair M."/>
            <person name="Blankenburg K."/>
            <person name="Chao H."/>
            <person name="Dinh H."/>
            <person name="Doddapaneni H."/>
            <person name="Dugan-Rocha S."/>
            <person name="Elkadiri S."/>
            <person name="Gnanaolivu R."/>
            <person name="Hernandez B."/>
            <person name="Skinner E."/>
            <person name="Javaid M."/>
            <person name="Lee S."/>
            <person name="Li M."/>
            <person name="Ming W."/>
            <person name="Munidasa M."/>
            <person name="Muniz J."/>
            <person name="Nguyen L."/>
            <person name="Hughes D."/>
            <person name="Osuji N."/>
            <person name="Pu L.-L."/>
            <person name="Puazo M."/>
            <person name="Qu C."/>
            <person name="Quiroz J."/>
            <person name="Raj R."/>
            <person name="Weissenberger G."/>
            <person name="Xin Y."/>
            <person name="Zou X."/>
            <person name="Han Y."/>
            <person name="Worley K."/>
            <person name="Muzny D."/>
            <person name="Gibbs R."/>
        </authorList>
    </citation>
    <scope>NUCLEOTIDE SEQUENCE</scope>
    <source>
        <strain evidence="3">Sampled in the wild</strain>
    </source>
</reference>
<evidence type="ECO:0000256" key="1">
    <source>
        <dbReference type="SAM" id="SignalP"/>
    </source>
</evidence>
<dbReference type="GO" id="GO:0005576">
    <property type="term" value="C:extracellular region"/>
    <property type="evidence" value="ECO:0007669"/>
    <property type="project" value="InterPro"/>
</dbReference>
<evidence type="ECO:0000313" key="4">
    <source>
        <dbReference type="Proteomes" id="UP000792457"/>
    </source>
</evidence>
<accession>A0A8K0KB14</accession>
<feature type="chain" id="PRO_5035439815" description="Chitin-binding type-2 domain-containing protein" evidence="1">
    <location>
        <begin position="24"/>
        <end position="89"/>
    </location>
</feature>
<keyword evidence="1" id="KW-0732">Signal</keyword>
<proteinExistence type="predicted"/>
<dbReference type="Pfam" id="PF01607">
    <property type="entry name" value="CBM_14"/>
    <property type="match status" value="1"/>
</dbReference>
<dbReference type="InterPro" id="IPR036508">
    <property type="entry name" value="Chitin-bd_dom_sf"/>
</dbReference>
<dbReference type="SUPFAM" id="SSF57625">
    <property type="entry name" value="Invertebrate chitin-binding proteins"/>
    <property type="match status" value="1"/>
</dbReference>
<feature type="domain" description="Chitin-binding type-2" evidence="2">
    <location>
        <begin position="48"/>
        <end position="86"/>
    </location>
</feature>
<organism evidence="3 4">
    <name type="scientific">Ladona fulva</name>
    <name type="common">Scarce chaser dragonfly</name>
    <name type="synonym">Libellula fulva</name>
    <dbReference type="NCBI Taxonomy" id="123851"/>
    <lineage>
        <taxon>Eukaryota</taxon>
        <taxon>Metazoa</taxon>
        <taxon>Ecdysozoa</taxon>
        <taxon>Arthropoda</taxon>
        <taxon>Hexapoda</taxon>
        <taxon>Insecta</taxon>
        <taxon>Pterygota</taxon>
        <taxon>Palaeoptera</taxon>
        <taxon>Odonata</taxon>
        <taxon>Epiprocta</taxon>
        <taxon>Anisoptera</taxon>
        <taxon>Libelluloidea</taxon>
        <taxon>Libellulidae</taxon>
        <taxon>Ladona</taxon>
    </lineage>
</organism>
<gene>
    <name evidence="3" type="ORF">J437_LFUL009223</name>
</gene>
<evidence type="ECO:0000313" key="3">
    <source>
        <dbReference type="EMBL" id="KAG8229153.1"/>
    </source>
</evidence>
<dbReference type="AlphaFoldDB" id="A0A8K0KB14"/>
<reference evidence="3" key="1">
    <citation type="submission" date="2013-04" db="EMBL/GenBank/DDBJ databases">
        <authorList>
            <person name="Qu J."/>
            <person name="Murali S.C."/>
            <person name="Bandaranaike D."/>
            <person name="Bellair M."/>
            <person name="Blankenburg K."/>
            <person name="Chao H."/>
            <person name="Dinh H."/>
            <person name="Doddapaneni H."/>
            <person name="Downs B."/>
            <person name="Dugan-Rocha S."/>
            <person name="Elkadiri S."/>
            <person name="Gnanaolivu R.D."/>
            <person name="Hernandez B."/>
            <person name="Javaid M."/>
            <person name="Jayaseelan J.C."/>
            <person name="Lee S."/>
            <person name="Li M."/>
            <person name="Ming W."/>
            <person name="Munidasa M."/>
            <person name="Muniz J."/>
            <person name="Nguyen L."/>
            <person name="Ongeri F."/>
            <person name="Osuji N."/>
            <person name="Pu L.-L."/>
            <person name="Puazo M."/>
            <person name="Qu C."/>
            <person name="Quiroz J."/>
            <person name="Raj R."/>
            <person name="Weissenberger G."/>
            <person name="Xin Y."/>
            <person name="Zou X."/>
            <person name="Han Y."/>
            <person name="Richards S."/>
            <person name="Worley K."/>
            <person name="Muzny D."/>
            <person name="Gibbs R."/>
        </authorList>
    </citation>
    <scope>NUCLEOTIDE SEQUENCE</scope>
    <source>
        <strain evidence="3">Sampled in the wild</strain>
    </source>
</reference>
<keyword evidence="4" id="KW-1185">Reference proteome</keyword>
<dbReference type="Proteomes" id="UP000792457">
    <property type="component" value="Unassembled WGS sequence"/>
</dbReference>
<dbReference type="EMBL" id="KZ308413">
    <property type="protein sequence ID" value="KAG8229153.1"/>
    <property type="molecule type" value="Genomic_DNA"/>
</dbReference>
<protein>
    <recommendedName>
        <fullName evidence="2">Chitin-binding type-2 domain-containing protein</fullName>
    </recommendedName>
</protein>
<sequence>MQKMAGVSTKVAILLLLVAVVYAAPKAMPRLCKGVTCPSSYMPGNYLTADPQNPCSYCQCVWGSPVKMKCARGLGWNQMYSQCVPKPGC</sequence>
<feature type="signal peptide" evidence="1">
    <location>
        <begin position="1"/>
        <end position="23"/>
    </location>
</feature>